<organism evidence="1 2">
    <name type="scientific">Bradyrhizobium jicamae</name>
    <dbReference type="NCBI Taxonomy" id="280332"/>
    <lineage>
        <taxon>Bacteria</taxon>
        <taxon>Pseudomonadati</taxon>
        <taxon>Pseudomonadota</taxon>
        <taxon>Alphaproteobacteria</taxon>
        <taxon>Hyphomicrobiales</taxon>
        <taxon>Nitrobacteraceae</taxon>
        <taxon>Bradyrhizobium</taxon>
    </lineage>
</organism>
<name>A0ABS5FUW9_9BRAD</name>
<dbReference type="EMBL" id="JAFCJH010000053">
    <property type="protein sequence ID" value="MBR0800409.1"/>
    <property type="molecule type" value="Genomic_DNA"/>
</dbReference>
<evidence type="ECO:0008006" key="3">
    <source>
        <dbReference type="Google" id="ProtNLM"/>
    </source>
</evidence>
<evidence type="ECO:0000313" key="2">
    <source>
        <dbReference type="Proteomes" id="UP001315278"/>
    </source>
</evidence>
<gene>
    <name evidence="1" type="ORF">JQ615_34070</name>
</gene>
<accession>A0ABS5FUW9</accession>
<proteinExistence type="predicted"/>
<reference evidence="2" key="1">
    <citation type="journal article" date="2021" name="ISME J.">
        <title>Evolutionary origin and ecological implication of a unique nif island in free-living Bradyrhizobium lineages.</title>
        <authorList>
            <person name="Tao J."/>
        </authorList>
    </citation>
    <scope>NUCLEOTIDE SEQUENCE [LARGE SCALE GENOMIC DNA]</scope>
    <source>
        <strain evidence="2">SZCCT0434</strain>
    </source>
</reference>
<dbReference type="SUPFAM" id="SSF48695">
    <property type="entry name" value="Multiheme cytochromes"/>
    <property type="match status" value="1"/>
</dbReference>
<dbReference type="InterPro" id="IPR036280">
    <property type="entry name" value="Multihaem_cyt_sf"/>
</dbReference>
<dbReference type="RefSeq" id="WP_212494803.1">
    <property type="nucleotide sequence ID" value="NZ_JAFCJH010000053.1"/>
</dbReference>
<protein>
    <recommendedName>
        <fullName evidence="3">Isoquinoline 1-oxidoreductase subunit</fullName>
    </recommendedName>
</protein>
<evidence type="ECO:0000313" key="1">
    <source>
        <dbReference type="EMBL" id="MBR0800409.1"/>
    </source>
</evidence>
<sequence length="201" mass="21334">MTGWISLCRSIAKAGLSAGAVLLATWLTLHAQQGTIDRSGAPAALAAWDHIARVLQHPRCLNCHQENVPLQGDMRRVHIPLVVRGPDNHGVGAMRCGNCHNGSGNNETSGTPGAGGPGLWQLAPSSMLWQGLSSGDLCRMLKDTARNGGRDGAKLIEHMESEPLVLWGWNPGGDRTPVPMPHDAFVNEVKTWVAGGMTCPS</sequence>
<dbReference type="Proteomes" id="UP001315278">
    <property type="component" value="Unassembled WGS sequence"/>
</dbReference>
<comment type="caution">
    <text evidence="1">The sequence shown here is derived from an EMBL/GenBank/DDBJ whole genome shotgun (WGS) entry which is preliminary data.</text>
</comment>
<keyword evidence="2" id="KW-1185">Reference proteome</keyword>